<comment type="caution">
    <text evidence="10">The sequence shown here is derived from an EMBL/GenBank/DDBJ whole genome shotgun (WGS) entry which is preliminary data.</text>
</comment>
<dbReference type="AlphaFoldDB" id="A0AAV2I5W2"/>
<dbReference type="EMBL" id="CAXITT010000372">
    <property type="protein sequence ID" value="CAL1540118.1"/>
    <property type="molecule type" value="Genomic_DNA"/>
</dbReference>
<proteinExistence type="inferred from homology"/>
<dbReference type="InterPro" id="IPR024041">
    <property type="entry name" value="NH4_transpt_AmtB-like_dom"/>
</dbReference>
<sequence>LHSVVAGISYWTIGYGLAYGEGNSFVGWTNFASSYMENGQMANYFYQVMFASTACTIVSGSLAERCNFHAYLIYSFFLTALVYPFCTRWGWSPYGYLHIGHTFEIEDGRSAHIKYEDFGGSGVVHLTGGTAGLVGAIILGPRIGRFHQKTGAVLPIRGHSLPVKLAVMKKI</sequence>
<evidence type="ECO:0000259" key="9">
    <source>
        <dbReference type="Pfam" id="PF00909"/>
    </source>
</evidence>
<feature type="transmembrane region" description="Helical" evidence="8">
    <location>
        <begin position="44"/>
        <end position="63"/>
    </location>
</feature>
<keyword evidence="3" id="KW-0813">Transport</keyword>
<dbReference type="Pfam" id="PF00909">
    <property type="entry name" value="Ammonium_transp"/>
    <property type="match status" value="1"/>
</dbReference>
<dbReference type="Gene3D" id="1.10.3430.10">
    <property type="entry name" value="Ammonium transporter AmtB like domains"/>
    <property type="match status" value="1"/>
</dbReference>
<evidence type="ECO:0000313" key="11">
    <source>
        <dbReference type="Proteomes" id="UP001497497"/>
    </source>
</evidence>
<accession>A0AAV2I5W2</accession>
<comment type="similarity">
    <text evidence="2">Belongs to the ammonia transporter channel (TC 1.A.11.2) family.</text>
</comment>
<gene>
    <name evidence="10" type="ORF">GSLYS_00013851001</name>
</gene>
<feature type="domain" description="Ammonium transporter AmtB-like" evidence="9">
    <location>
        <begin position="4"/>
        <end position="162"/>
    </location>
</feature>
<evidence type="ECO:0000256" key="2">
    <source>
        <dbReference type="ARBA" id="ARBA00005887"/>
    </source>
</evidence>
<dbReference type="PANTHER" id="PTHR11730:SF6">
    <property type="entry name" value="AMMONIUM TRANSPORTER"/>
    <property type="match status" value="1"/>
</dbReference>
<evidence type="ECO:0000256" key="6">
    <source>
        <dbReference type="ARBA" id="ARBA00023136"/>
    </source>
</evidence>
<dbReference type="GO" id="GO:0005886">
    <property type="term" value="C:plasma membrane"/>
    <property type="evidence" value="ECO:0007669"/>
    <property type="project" value="TreeGrafter"/>
</dbReference>
<name>A0AAV2I5W2_LYMST</name>
<evidence type="ECO:0000313" key="10">
    <source>
        <dbReference type="EMBL" id="CAL1540118.1"/>
    </source>
</evidence>
<reference evidence="10 11" key="1">
    <citation type="submission" date="2024-04" db="EMBL/GenBank/DDBJ databases">
        <authorList>
            <consortium name="Genoscope - CEA"/>
            <person name="William W."/>
        </authorList>
    </citation>
    <scope>NUCLEOTIDE SEQUENCE [LARGE SCALE GENOMIC DNA]</scope>
</reference>
<feature type="non-terminal residue" evidence="10">
    <location>
        <position position="1"/>
    </location>
</feature>
<dbReference type="InterPro" id="IPR029020">
    <property type="entry name" value="Ammonium/urea_transptr"/>
</dbReference>
<feature type="transmembrane region" description="Helical" evidence="8">
    <location>
        <begin position="118"/>
        <end position="139"/>
    </location>
</feature>
<keyword evidence="11" id="KW-1185">Reference proteome</keyword>
<keyword evidence="7" id="KW-0924">Ammonia transport</keyword>
<feature type="transmembrane region" description="Helical" evidence="8">
    <location>
        <begin position="70"/>
        <end position="91"/>
    </location>
</feature>
<protein>
    <recommendedName>
        <fullName evidence="9">Ammonium transporter AmtB-like domain-containing protein</fullName>
    </recommendedName>
</protein>
<evidence type="ECO:0000256" key="3">
    <source>
        <dbReference type="ARBA" id="ARBA00022448"/>
    </source>
</evidence>
<comment type="subcellular location">
    <subcellularLocation>
        <location evidence="1">Membrane</location>
        <topology evidence="1">Multi-pass membrane protein</topology>
    </subcellularLocation>
</comment>
<evidence type="ECO:0000256" key="1">
    <source>
        <dbReference type="ARBA" id="ARBA00004141"/>
    </source>
</evidence>
<dbReference type="GO" id="GO:0008519">
    <property type="term" value="F:ammonium channel activity"/>
    <property type="evidence" value="ECO:0007669"/>
    <property type="project" value="InterPro"/>
</dbReference>
<dbReference type="Proteomes" id="UP001497497">
    <property type="component" value="Unassembled WGS sequence"/>
</dbReference>
<evidence type="ECO:0000256" key="7">
    <source>
        <dbReference type="ARBA" id="ARBA00023177"/>
    </source>
</evidence>
<dbReference type="GO" id="GO:0097272">
    <property type="term" value="P:ammonium homeostasis"/>
    <property type="evidence" value="ECO:0007669"/>
    <property type="project" value="TreeGrafter"/>
</dbReference>
<dbReference type="PANTHER" id="PTHR11730">
    <property type="entry name" value="AMMONIUM TRANSPORTER"/>
    <property type="match status" value="1"/>
</dbReference>
<evidence type="ECO:0000256" key="4">
    <source>
        <dbReference type="ARBA" id="ARBA00022692"/>
    </source>
</evidence>
<keyword evidence="5 8" id="KW-1133">Transmembrane helix</keyword>
<evidence type="ECO:0000256" key="5">
    <source>
        <dbReference type="ARBA" id="ARBA00022989"/>
    </source>
</evidence>
<dbReference type="SUPFAM" id="SSF111352">
    <property type="entry name" value="Ammonium transporter"/>
    <property type="match status" value="1"/>
</dbReference>
<organism evidence="10 11">
    <name type="scientific">Lymnaea stagnalis</name>
    <name type="common">Great pond snail</name>
    <name type="synonym">Helix stagnalis</name>
    <dbReference type="NCBI Taxonomy" id="6523"/>
    <lineage>
        <taxon>Eukaryota</taxon>
        <taxon>Metazoa</taxon>
        <taxon>Spiralia</taxon>
        <taxon>Lophotrochozoa</taxon>
        <taxon>Mollusca</taxon>
        <taxon>Gastropoda</taxon>
        <taxon>Heterobranchia</taxon>
        <taxon>Euthyneura</taxon>
        <taxon>Panpulmonata</taxon>
        <taxon>Hygrophila</taxon>
        <taxon>Lymnaeoidea</taxon>
        <taxon>Lymnaeidae</taxon>
        <taxon>Lymnaea</taxon>
    </lineage>
</organism>
<keyword evidence="4 8" id="KW-0812">Transmembrane</keyword>
<keyword evidence="6 8" id="KW-0472">Membrane</keyword>
<evidence type="ECO:0000256" key="8">
    <source>
        <dbReference type="SAM" id="Phobius"/>
    </source>
</evidence>